<dbReference type="PRINTS" id="PR00385">
    <property type="entry name" value="P450"/>
</dbReference>
<keyword evidence="6 8" id="KW-0503">Monooxygenase</keyword>
<reference evidence="9 10" key="1">
    <citation type="submission" date="2017-01" db="EMBL/GenBank/DDBJ databases">
        <authorList>
            <consortium name="Urmite Genomes"/>
        </authorList>
    </citation>
    <scope>NUCLEOTIDE SEQUENCE [LARGE SCALE GENOMIC DNA]</scope>
    <source>
        <strain evidence="9 10">AB308</strain>
    </source>
</reference>
<keyword evidence="3 7" id="KW-0479">Metal-binding</keyword>
<evidence type="ECO:0000256" key="4">
    <source>
        <dbReference type="ARBA" id="ARBA00023002"/>
    </source>
</evidence>
<evidence type="ECO:0000256" key="2">
    <source>
        <dbReference type="ARBA" id="ARBA00022617"/>
    </source>
</evidence>
<keyword evidence="4 8" id="KW-0560">Oxidoreductase</keyword>
<dbReference type="SUPFAM" id="SSF48264">
    <property type="entry name" value="Cytochrome P450"/>
    <property type="match status" value="1"/>
</dbReference>
<accession>A0A2U3N8M1</accession>
<dbReference type="CDD" id="cd20620">
    <property type="entry name" value="CYP132-like"/>
    <property type="match status" value="1"/>
</dbReference>
<dbReference type="InterPro" id="IPR002401">
    <property type="entry name" value="Cyt_P450_E_grp-I"/>
</dbReference>
<dbReference type="PROSITE" id="PS00086">
    <property type="entry name" value="CYTOCHROME_P450"/>
    <property type="match status" value="1"/>
</dbReference>
<dbReference type="STRING" id="1841859.GCA_900157385_01357"/>
<dbReference type="InterPro" id="IPR036396">
    <property type="entry name" value="Cyt_P450_sf"/>
</dbReference>
<dbReference type="GO" id="GO:0016705">
    <property type="term" value="F:oxidoreductase activity, acting on paired donors, with incorporation or reduction of molecular oxygen"/>
    <property type="evidence" value="ECO:0007669"/>
    <property type="project" value="InterPro"/>
</dbReference>
<dbReference type="InterPro" id="IPR050196">
    <property type="entry name" value="Cytochrome_P450_Monoox"/>
</dbReference>
<dbReference type="InterPro" id="IPR001128">
    <property type="entry name" value="Cyt_P450"/>
</dbReference>
<dbReference type="AlphaFoldDB" id="A0A2U3N8M1"/>
<dbReference type="PRINTS" id="PR00463">
    <property type="entry name" value="EP450I"/>
</dbReference>
<keyword evidence="2 7" id="KW-0349">Heme</keyword>
<name>A0A2U3N8M1_9MYCO</name>
<keyword evidence="5 7" id="KW-0408">Iron</keyword>
<dbReference type="Pfam" id="PF00067">
    <property type="entry name" value="p450"/>
    <property type="match status" value="1"/>
</dbReference>
<evidence type="ECO:0000256" key="1">
    <source>
        <dbReference type="ARBA" id="ARBA00010617"/>
    </source>
</evidence>
<comment type="cofactor">
    <cofactor evidence="7">
        <name>heme</name>
        <dbReference type="ChEBI" id="CHEBI:30413"/>
    </cofactor>
</comment>
<comment type="similarity">
    <text evidence="1 8">Belongs to the cytochrome P450 family.</text>
</comment>
<evidence type="ECO:0000313" key="10">
    <source>
        <dbReference type="Proteomes" id="UP000241595"/>
    </source>
</evidence>
<dbReference type="GO" id="GO:0005506">
    <property type="term" value="F:iron ion binding"/>
    <property type="evidence" value="ECO:0007669"/>
    <property type="project" value="InterPro"/>
</dbReference>
<proteinExistence type="inferred from homology"/>
<dbReference type="RefSeq" id="WP_077098724.1">
    <property type="nucleotide sequence ID" value="NZ_LT717699.1"/>
</dbReference>
<dbReference type="GO" id="GO:0004497">
    <property type="term" value="F:monooxygenase activity"/>
    <property type="evidence" value="ECO:0007669"/>
    <property type="project" value="UniProtKB-KW"/>
</dbReference>
<evidence type="ECO:0000256" key="7">
    <source>
        <dbReference type="PIRSR" id="PIRSR602401-1"/>
    </source>
</evidence>
<dbReference type="PANTHER" id="PTHR24291:SF50">
    <property type="entry name" value="BIFUNCTIONAL ALBAFLAVENONE MONOOXYGENASE_TERPENE SYNTHASE"/>
    <property type="match status" value="1"/>
</dbReference>
<sequence length="466" mass="52259">MATLTAPLPAATPAGRLSSWTMTREALTVGFDVGERFIGRLRGRDIVRFRCAGRRFVSISHPDYVDHVLHGARLKYVKSNEYEPIRATVGINLLTDEGDSWAAHRGTLNPTFARRHLNGIVEKMIDPIAAVTDALRPDVTFDIHQTMVEATSRVVANSLFSQDFGPLVQSMNDLATRGLRHAERLQRLGLWGLMPPPVYDALHWLAFSGVRLPPPLRDMQDITLTLDRAVNAVIDDRLLHPNDSADLLGVLLRADGGSWPRQRIRDEALTFMLAGHETTANAMSWFWYLMALHPDARDRMLAEIDDVLGTRRACAEDLGGLPWTTACVQEAQRYLSSVWIISRRAVDDDVIEGPSAAHHIRRGTTVLIPIHHIHHDPRWWPDPETFDPNRFCPPDKDRPRSAYLPFGGGRRICIGQSFALMEMVLMAAIMSQRFTFDLAPGHPVELEATMTLRPKRGVHVVGSRRG</sequence>
<protein>
    <submittedName>
        <fullName evidence="9">Cytochrome P450</fullName>
    </submittedName>
</protein>
<evidence type="ECO:0000256" key="6">
    <source>
        <dbReference type="ARBA" id="ARBA00023033"/>
    </source>
</evidence>
<dbReference type="EMBL" id="FTRV01000010">
    <property type="protein sequence ID" value="SPM27875.1"/>
    <property type="molecule type" value="Genomic_DNA"/>
</dbReference>
<evidence type="ECO:0000256" key="3">
    <source>
        <dbReference type="ARBA" id="ARBA00022723"/>
    </source>
</evidence>
<feature type="binding site" description="axial binding residue" evidence="7">
    <location>
        <position position="413"/>
    </location>
    <ligand>
        <name>heme</name>
        <dbReference type="ChEBI" id="CHEBI:30413"/>
    </ligand>
    <ligandPart>
        <name>Fe</name>
        <dbReference type="ChEBI" id="CHEBI:18248"/>
    </ligandPart>
</feature>
<dbReference type="OrthoDB" id="7376058at2"/>
<dbReference type="GO" id="GO:0020037">
    <property type="term" value="F:heme binding"/>
    <property type="evidence" value="ECO:0007669"/>
    <property type="project" value="InterPro"/>
</dbReference>
<dbReference type="PANTHER" id="PTHR24291">
    <property type="entry name" value="CYTOCHROME P450 FAMILY 4"/>
    <property type="match status" value="1"/>
</dbReference>
<evidence type="ECO:0000256" key="5">
    <source>
        <dbReference type="ARBA" id="ARBA00023004"/>
    </source>
</evidence>
<gene>
    <name evidence="9" type="ORF">MTAB308_1360</name>
</gene>
<dbReference type="Gene3D" id="1.10.630.10">
    <property type="entry name" value="Cytochrome P450"/>
    <property type="match status" value="1"/>
</dbReference>
<evidence type="ECO:0000313" key="9">
    <source>
        <dbReference type="EMBL" id="SPM27875.1"/>
    </source>
</evidence>
<keyword evidence="10" id="KW-1185">Reference proteome</keyword>
<organism evidence="9 10">
    <name type="scientific">Mycobacterium terramassiliense</name>
    <dbReference type="NCBI Taxonomy" id="1841859"/>
    <lineage>
        <taxon>Bacteria</taxon>
        <taxon>Bacillati</taxon>
        <taxon>Actinomycetota</taxon>
        <taxon>Actinomycetes</taxon>
        <taxon>Mycobacteriales</taxon>
        <taxon>Mycobacteriaceae</taxon>
        <taxon>Mycobacterium</taxon>
    </lineage>
</organism>
<evidence type="ECO:0000256" key="8">
    <source>
        <dbReference type="RuleBase" id="RU000461"/>
    </source>
</evidence>
<dbReference type="Proteomes" id="UP000241595">
    <property type="component" value="Unassembled WGS sequence"/>
</dbReference>
<dbReference type="InterPro" id="IPR017972">
    <property type="entry name" value="Cyt_P450_CS"/>
</dbReference>